<proteinExistence type="predicted"/>
<organism evidence="2 3">
    <name type="scientific">Paenibacillus glacialis</name>
    <dbReference type="NCBI Taxonomy" id="494026"/>
    <lineage>
        <taxon>Bacteria</taxon>
        <taxon>Bacillati</taxon>
        <taxon>Bacillota</taxon>
        <taxon>Bacilli</taxon>
        <taxon>Bacillales</taxon>
        <taxon>Paenibacillaceae</taxon>
        <taxon>Paenibacillus</taxon>
    </lineage>
</organism>
<protein>
    <submittedName>
        <fullName evidence="2">Uncharacterized protein</fullName>
    </submittedName>
</protein>
<feature type="transmembrane region" description="Helical" evidence="1">
    <location>
        <begin position="98"/>
        <end position="117"/>
    </location>
</feature>
<dbReference type="Proteomes" id="UP000076967">
    <property type="component" value="Unassembled WGS sequence"/>
</dbReference>
<comment type="caution">
    <text evidence="2">The sequence shown here is derived from an EMBL/GenBank/DDBJ whole genome shotgun (WGS) entry which is preliminary data.</text>
</comment>
<accession>A0A168M8N0</accession>
<dbReference type="STRING" id="494026.PGLA_06860"/>
<keyword evidence="1" id="KW-1133">Transmembrane helix</keyword>
<feature type="transmembrane region" description="Helical" evidence="1">
    <location>
        <begin position="28"/>
        <end position="47"/>
    </location>
</feature>
<sequence length="239" mass="27066">MFLKRKNATQLYDRREEKKSPLVRDRRSLQLAIILLSMVIILCLRYPGPLNVVEWLFQSIGLPLYSGENGMGLHFANIFVLMLLVAVFFVLNRALERGMFIAFIVIMMLVSNAPGWITTSYQRLFASGVYAVEVDQSKVNCNYELKDGSLGGTCQLALTNYSGDVVEIVPVIEFPKFRGEEELRFPVIRLSSMTIPQRVDSVYNVSFDIEMDNNGYVSSGMGSGMIITLSDGVHERRWE</sequence>
<feature type="transmembrane region" description="Helical" evidence="1">
    <location>
        <begin position="71"/>
        <end position="91"/>
    </location>
</feature>
<evidence type="ECO:0000256" key="1">
    <source>
        <dbReference type="SAM" id="Phobius"/>
    </source>
</evidence>
<gene>
    <name evidence="2" type="ORF">PGLA_06860</name>
</gene>
<name>A0A168M8N0_9BACL</name>
<dbReference type="OrthoDB" id="2678098at2"/>
<evidence type="ECO:0000313" key="3">
    <source>
        <dbReference type="Proteomes" id="UP000076967"/>
    </source>
</evidence>
<reference evidence="2 3" key="1">
    <citation type="submission" date="2016-03" db="EMBL/GenBank/DDBJ databases">
        <title>Draft genome sequence of Paenibacillus glacialis DSM 22343.</title>
        <authorList>
            <person name="Shin S.-K."/>
            <person name="Yi H."/>
        </authorList>
    </citation>
    <scope>NUCLEOTIDE SEQUENCE [LARGE SCALE GENOMIC DNA]</scope>
    <source>
        <strain evidence="2 3">DSM 22343</strain>
    </source>
</reference>
<keyword evidence="1" id="KW-0812">Transmembrane</keyword>
<keyword evidence="1" id="KW-0472">Membrane</keyword>
<keyword evidence="3" id="KW-1185">Reference proteome</keyword>
<dbReference type="AlphaFoldDB" id="A0A168M8N0"/>
<dbReference type="RefSeq" id="WP_068530678.1">
    <property type="nucleotide sequence ID" value="NZ_LVJH01000007.1"/>
</dbReference>
<dbReference type="EMBL" id="LVJH01000007">
    <property type="protein sequence ID" value="OAB44371.1"/>
    <property type="molecule type" value="Genomic_DNA"/>
</dbReference>
<evidence type="ECO:0000313" key="2">
    <source>
        <dbReference type="EMBL" id="OAB44371.1"/>
    </source>
</evidence>